<dbReference type="InterPro" id="IPR032675">
    <property type="entry name" value="LRR_dom_sf"/>
</dbReference>
<feature type="region of interest" description="Disordered" evidence="1">
    <location>
        <begin position="18"/>
        <end position="41"/>
    </location>
</feature>
<dbReference type="Gene3D" id="3.80.10.10">
    <property type="entry name" value="Ribonuclease Inhibitor"/>
    <property type="match status" value="2"/>
</dbReference>
<dbReference type="STRING" id="34508.A0A4U8UT54"/>
<evidence type="ECO:0000259" key="2">
    <source>
        <dbReference type="Pfam" id="PF14560"/>
    </source>
</evidence>
<evidence type="ECO:0000256" key="1">
    <source>
        <dbReference type="SAM" id="MobiDB-lite"/>
    </source>
</evidence>
<dbReference type="Gene3D" id="3.10.20.90">
    <property type="entry name" value="Phosphatidylinositol 3-kinase Catalytic Subunit, Chain A, domain 1"/>
    <property type="match status" value="1"/>
</dbReference>
<dbReference type="Pfam" id="PF14560">
    <property type="entry name" value="Ubiquitin_2"/>
    <property type="match status" value="1"/>
</dbReference>
<reference evidence="3 4" key="2">
    <citation type="journal article" date="2019" name="G3 (Bethesda)">
        <title>Hybrid Assembly of the Genome of the Entomopathogenic Nematode Steinernema carpocapsae Identifies the X-Chromosome.</title>
        <authorList>
            <person name="Serra L."/>
            <person name="Macchietto M."/>
            <person name="Macias-Munoz A."/>
            <person name="McGill C.J."/>
            <person name="Rodriguez I.M."/>
            <person name="Rodriguez B."/>
            <person name="Murad R."/>
            <person name="Mortazavi A."/>
        </authorList>
    </citation>
    <scope>NUCLEOTIDE SEQUENCE [LARGE SCALE GENOMIC DNA]</scope>
    <source>
        <strain evidence="3 4">ALL</strain>
    </source>
</reference>
<dbReference type="OrthoDB" id="5855206at2759"/>
<protein>
    <recommendedName>
        <fullName evidence="2">Ubiquitin-like domain-containing protein</fullName>
    </recommendedName>
</protein>
<dbReference type="SUPFAM" id="SSF54236">
    <property type="entry name" value="Ubiquitin-like"/>
    <property type="match status" value="1"/>
</dbReference>
<gene>
    <name evidence="3" type="ORF">L596_003605</name>
</gene>
<organism evidence="3 4">
    <name type="scientific">Steinernema carpocapsae</name>
    <name type="common">Entomopathogenic nematode</name>
    <dbReference type="NCBI Taxonomy" id="34508"/>
    <lineage>
        <taxon>Eukaryota</taxon>
        <taxon>Metazoa</taxon>
        <taxon>Ecdysozoa</taxon>
        <taxon>Nematoda</taxon>
        <taxon>Chromadorea</taxon>
        <taxon>Rhabditida</taxon>
        <taxon>Tylenchina</taxon>
        <taxon>Panagrolaimomorpha</taxon>
        <taxon>Strongyloidoidea</taxon>
        <taxon>Steinernematidae</taxon>
        <taxon>Steinernema</taxon>
    </lineage>
</organism>
<dbReference type="InterPro" id="IPR000626">
    <property type="entry name" value="Ubiquitin-like_dom"/>
</dbReference>
<dbReference type="InterPro" id="IPR029071">
    <property type="entry name" value="Ubiquitin-like_domsf"/>
</dbReference>
<comment type="caution">
    <text evidence="3">The sequence shown here is derived from an EMBL/GenBank/DDBJ whole genome shotgun (WGS) entry which is preliminary data.</text>
</comment>
<proteinExistence type="predicted"/>
<sequence>MEGPKGILALDAAQAPVYKRSAPKRSLDSSNSSDTENEEDEVTVLGQIEKKYLDDNESDQTQPFVIFGTSPCHMASARALELVVLNSMRINACGNLDRLASHLRRVLEVDLSYNRISSWNTIRELLEQLPALKVFNISQNPLPVEINCELPACNRLTALVLNGNCPSPKNLRVVISKMPFLEELHLADNDLRPAAKDEDNSPMSLTINVLNISNCCLETWDDAIGVLRLFPKCVRLVIGSNGFAKITKTCSAAKHMTSQLVASVRSLCLNGCNFKDWDSIESILLFPALLDLRIRNIPLFQEMSDEERHHLVVGRLRSLKTLNGSVLTPDCREESERFFLRFYQLQQVKPDVYNTLVDVHGHVEQLAEIDMTPKKYASVEFSCEETGLKKCMQVKLAITVQSLKTKAEQLTGISANAMRVFYFDKGLDGHNPNLLSLPQQTLAALHINDGDRFEIQSKLSKRPRKPPITKTMK</sequence>
<dbReference type="Proteomes" id="UP000298663">
    <property type="component" value="Unassembled WGS sequence"/>
</dbReference>
<evidence type="ECO:0000313" key="4">
    <source>
        <dbReference type="Proteomes" id="UP000298663"/>
    </source>
</evidence>
<dbReference type="EMBL" id="AZBU02000001">
    <property type="protein sequence ID" value="TMS36446.1"/>
    <property type="molecule type" value="Genomic_DNA"/>
</dbReference>
<reference evidence="3 4" key="1">
    <citation type="journal article" date="2015" name="Genome Biol.">
        <title>Comparative genomics of Steinernema reveals deeply conserved gene regulatory networks.</title>
        <authorList>
            <person name="Dillman A.R."/>
            <person name="Macchietto M."/>
            <person name="Porter C.F."/>
            <person name="Rogers A."/>
            <person name="Williams B."/>
            <person name="Antoshechkin I."/>
            <person name="Lee M.M."/>
            <person name="Goodwin Z."/>
            <person name="Lu X."/>
            <person name="Lewis E.E."/>
            <person name="Goodrich-Blair H."/>
            <person name="Stock S.P."/>
            <person name="Adams B.J."/>
            <person name="Sternberg P.W."/>
            <person name="Mortazavi A."/>
        </authorList>
    </citation>
    <scope>NUCLEOTIDE SEQUENCE [LARGE SCALE GENOMIC DNA]</scope>
    <source>
        <strain evidence="3 4">ALL</strain>
    </source>
</reference>
<name>A0A4U8UT54_STECR</name>
<feature type="domain" description="Ubiquitin-like" evidence="2">
    <location>
        <begin position="393"/>
        <end position="450"/>
    </location>
</feature>
<evidence type="ECO:0000313" key="3">
    <source>
        <dbReference type="EMBL" id="TMS36446.1"/>
    </source>
</evidence>
<accession>A0A4U8UT54</accession>
<keyword evidence="4" id="KW-1185">Reference proteome</keyword>
<dbReference type="SUPFAM" id="SSF52058">
    <property type="entry name" value="L domain-like"/>
    <property type="match status" value="1"/>
</dbReference>
<dbReference type="AlphaFoldDB" id="A0A4U8UT54"/>